<comment type="caution">
    <text evidence="6">The sequence shown here is derived from an EMBL/GenBank/DDBJ whole genome shotgun (WGS) entry which is preliminary data.</text>
</comment>
<dbReference type="PANTHER" id="PTHR34773:SF1">
    <property type="entry name" value="FLAGELLAR SECRETION CHAPERONE FLIS"/>
    <property type="match status" value="1"/>
</dbReference>
<evidence type="ECO:0000256" key="2">
    <source>
        <dbReference type="ARBA" id="ARBA00008787"/>
    </source>
</evidence>
<sequence>MTPSHSQAAIAYRQAASTVSPTMAVVRLYDKVILLTTQAVAAMEARRIEESHKLITRASNILKGLRGCIDSRRGGALAEQLSRMYTAQIVALHSSFGTPDAPERYRKLLVGLRDLREAWAVVAQKVNGGA</sequence>
<evidence type="ECO:0000313" key="6">
    <source>
        <dbReference type="EMBL" id="MDQ0470708.1"/>
    </source>
</evidence>
<accession>A0ABU0J8V9</accession>
<evidence type="ECO:0000256" key="5">
    <source>
        <dbReference type="ARBA" id="ARBA00023186"/>
    </source>
</evidence>
<comment type="subcellular location">
    <subcellularLocation>
        <location evidence="1">Cytoplasm</location>
        <location evidence="1">Cytosol</location>
    </subcellularLocation>
</comment>
<evidence type="ECO:0000256" key="3">
    <source>
        <dbReference type="ARBA" id="ARBA00022490"/>
    </source>
</evidence>
<reference evidence="6 7" key="1">
    <citation type="submission" date="2023-07" db="EMBL/GenBank/DDBJ databases">
        <title>Genomic Encyclopedia of Type Strains, Phase IV (KMG-IV): sequencing the most valuable type-strain genomes for metagenomic binning, comparative biology and taxonomic classification.</title>
        <authorList>
            <person name="Goeker M."/>
        </authorList>
    </citation>
    <scope>NUCLEOTIDE SEQUENCE [LARGE SCALE GENOMIC DNA]</scope>
    <source>
        <strain evidence="6 7">DSM 19619</strain>
    </source>
</reference>
<gene>
    <name evidence="6" type="ORF">QO011_003727</name>
</gene>
<keyword evidence="6" id="KW-0966">Cell projection</keyword>
<keyword evidence="6" id="KW-0969">Cilium</keyword>
<dbReference type="PANTHER" id="PTHR34773">
    <property type="entry name" value="FLAGELLAR SECRETION CHAPERONE FLIS"/>
    <property type="match status" value="1"/>
</dbReference>
<protein>
    <submittedName>
        <fullName evidence="6">Flagellar protein FliS</fullName>
    </submittedName>
</protein>
<name>A0ABU0J8V9_9HYPH</name>
<comment type="similarity">
    <text evidence="2">Belongs to the FliS family.</text>
</comment>
<dbReference type="InterPro" id="IPR036584">
    <property type="entry name" value="FliS_sf"/>
</dbReference>
<evidence type="ECO:0000256" key="1">
    <source>
        <dbReference type="ARBA" id="ARBA00004514"/>
    </source>
</evidence>
<keyword evidence="7" id="KW-1185">Reference proteome</keyword>
<dbReference type="RefSeq" id="WP_307274880.1">
    <property type="nucleotide sequence ID" value="NZ_JAUSVX010000006.1"/>
</dbReference>
<dbReference type="InterPro" id="IPR003713">
    <property type="entry name" value="FliS"/>
</dbReference>
<dbReference type="Pfam" id="PF02561">
    <property type="entry name" value="FliS"/>
    <property type="match status" value="1"/>
</dbReference>
<proteinExistence type="inferred from homology"/>
<dbReference type="SUPFAM" id="SSF101116">
    <property type="entry name" value="Flagellar export chaperone FliS"/>
    <property type="match status" value="1"/>
</dbReference>
<dbReference type="CDD" id="cd16098">
    <property type="entry name" value="FliS"/>
    <property type="match status" value="1"/>
</dbReference>
<dbReference type="Proteomes" id="UP001242480">
    <property type="component" value="Unassembled WGS sequence"/>
</dbReference>
<organism evidence="6 7">
    <name type="scientific">Labrys wisconsinensis</name>
    <dbReference type="NCBI Taxonomy" id="425677"/>
    <lineage>
        <taxon>Bacteria</taxon>
        <taxon>Pseudomonadati</taxon>
        <taxon>Pseudomonadota</taxon>
        <taxon>Alphaproteobacteria</taxon>
        <taxon>Hyphomicrobiales</taxon>
        <taxon>Xanthobacteraceae</taxon>
        <taxon>Labrys</taxon>
    </lineage>
</organism>
<keyword evidence="5" id="KW-0143">Chaperone</keyword>
<evidence type="ECO:0000313" key="7">
    <source>
        <dbReference type="Proteomes" id="UP001242480"/>
    </source>
</evidence>
<dbReference type="Gene3D" id="1.20.120.340">
    <property type="entry name" value="Flagellar protein FliS"/>
    <property type="match status" value="1"/>
</dbReference>
<keyword evidence="3" id="KW-0963">Cytoplasm</keyword>
<evidence type="ECO:0000256" key="4">
    <source>
        <dbReference type="ARBA" id="ARBA00022795"/>
    </source>
</evidence>
<keyword evidence="4" id="KW-1005">Bacterial flagellum biogenesis</keyword>
<dbReference type="EMBL" id="JAUSVX010000006">
    <property type="protein sequence ID" value="MDQ0470708.1"/>
    <property type="molecule type" value="Genomic_DNA"/>
</dbReference>
<keyword evidence="6" id="KW-0282">Flagellum</keyword>